<keyword evidence="2" id="KW-0238">DNA-binding</keyword>
<dbReference type="GO" id="GO:0003700">
    <property type="term" value="F:DNA-binding transcription factor activity"/>
    <property type="evidence" value="ECO:0007669"/>
    <property type="project" value="InterPro"/>
</dbReference>
<reference evidence="6" key="1">
    <citation type="submission" date="2006-12" db="EMBL/GenBank/DDBJ databases">
        <title>Complete sequence of chromosome 1 of Verminephrobacter eiseniae EF01-2.</title>
        <authorList>
            <person name="Copeland A."/>
            <person name="Lucas S."/>
            <person name="Lapidus A."/>
            <person name="Barry K."/>
            <person name="Detter J.C."/>
            <person name="Glavina del Rio T."/>
            <person name="Dalin E."/>
            <person name="Tice H."/>
            <person name="Pitluck S."/>
            <person name="Chertkov O."/>
            <person name="Brettin T."/>
            <person name="Bruce D."/>
            <person name="Han C."/>
            <person name="Tapia R."/>
            <person name="Gilna P."/>
            <person name="Schmutz J."/>
            <person name="Larimer F."/>
            <person name="Land M."/>
            <person name="Hauser L."/>
            <person name="Kyrpides N."/>
            <person name="Kim E."/>
            <person name="Stahl D."/>
            <person name="Richardson P."/>
        </authorList>
    </citation>
    <scope>NUCLEOTIDE SEQUENCE [LARGE SCALE GENOMIC DNA]</scope>
    <source>
        <strain evidence="6">EF01-2</strain>
    </source>
</reference>
<feature type="domain" description="HTH gntR-type" evidence="4">
    <location>
        <begin position="3"/>
        <end position="71"/>
    </location>
</feature>
<dbReference type="InterPro" id="IPR028978">
    <property type="entry name" value="Chorismate_lyase_/UTRA_dom_sf"/>
</dbReference>
<keyword evidence="6" id="KW-1185">Reference proteome</keyword>
<evidence type="ECO:0000313" key="6">
    <source>
        <dbReference type="Proteomes" id="UP000000374"/>
    </source>
</evidence>
<dbReference type="GeneID" id="76462890"/>
<dbReference type="EMBL" id="CP000542">
    <property type="protein sequence ID" value="ABM60297.1"/>
    <property type="molecule type" value="Genomic_DNA"/>
</dbReference>
<protein>
    <submittedName>
        <fullName evidence="5">Transcriptional regulator, GntR family</fullName>
    </submittedName>
</protein>
<dbReference type="RefSeq" id="WP_011812281.1">
    <property type="nucleotide sequence ID" value="NC_008786.1"/>
</dbReference>
<keyword evidence="1" id="KW-0805">Transcription regulation</keyword>
<dbReference type="Pfam" id="PF07702">
    <property type="entry name" value="UTRA"/>
    <property type="match status" value="1"/>
</dbReference>
<dbReference type="InterPro" id="IPR036388">
    <property type="entry name" value="WH-like_DNA-bd_sf"/>
</dbReference>
<dbReference type="InterPro" id="IPR000524">
    <property type="entry name" value="Tscrpt_reg_HTH_GntR"/>
</dbReference>
<dbReference type="Proteomes" id="UP000000374">
    <property type="component" value="Chromosome"/>
</dbReference>
<proteinExistence type="predicted"/>
<dbReference type="InterPro" id="IPR011663">
    <property type="entry name" value="UTRA"/>
</dbReference>
<dbReference type="PANTHER" id="PTHR44846:SF17">
    <property type="entry name" value="GNTR-FAMILY TRANSCRIPTIONAL REGULATOR"/>
    <property type="match status" value="1"/>
</dbReference>
<dbReference type="SUPFAM" id="SSF64288">
    <property type="entry name" value="Chorismate lyase-like"/>
    <property type="match status" value="1"/>
</dbReference>
<dbReference type="Gene3D" id="3.40.1410.10">
    <property type="entry name" value="Chorismate lyase-like"/>
    <property type="match status" value="1"/>
</dbReference>
<dbReference type="Pfam" id="PF00392">
    <property type="entry name" value="GntR"/>
    <property type="match status" value="1"/>
</dbReference>
<dbReference type="KEGG" id="vei:Veis_4599"/>
<dbReference type="GO" id="GO:0045892">
    <property type="term" value="P:negative regulation of DNA-templated transcription"/>
    <property type="evidence" value="ECO:0007669"/>
    <property type="project" value="TreeGrafter"/>
</dbReference>
<dbReference type="STRING" id="391735.Veis_4599"/>
<sequence>MNKPRFTDIARHLEEGIASGHFPLGSLLPTELELRDHYQTSRHTVRMALQALQDAGLVSRRKNVGTRVESAVARAGFQQSLASVEDLMQYGAAHLRLAPEIDTISSNAALSRLLGCAAGTRWLRISGMRMEAGPQGLPLGWTDIYVDTKYEALEAHVRAAPDTLLSALIEQHYGLRVAEIVQQVRAVDASAAMAKRLHVEAGSATLQILRHYLDADGGVLVRSVATHPGERFFFTTRLQRAKG</sequence>
<dbReference type="Gene3D" id="1.10.10.10">
    <property type="entry name" value="Winged helix-like DNA-binding domain superfamily/Winged helix DNA-binding domain"/>
    <property type="match status" value="1"/>
</dbReference>
<dbReference type="InterPro" id="IPR050679">
    <property type="entry name" value="Bact_HTH_transcr_reg"/>
</dbReference>
<keyword evidence="3" id="KW-0804">Transcription</keyword>
<evidence type="ECO:0000256" key="1">
    <source>
        <dbReference type="ARBA" id="ARBA00023015"/>
    </source>
</evidence>
<gene>
    <name evidence="5" type="ordered locus">Veis_4599</name>
</gene>
<dbReference type="PROSITE" id="PS50949">
    <property type="entry name" value="HTH_GNTR"/>
    <property type="match status" value="1"/>
</dbReference>
<accession>A1WRP0</accession>
<dbReference type="CDD" id="cd07377">
    <property type="entry name" value="WHTH_GntR"/>
    <property type="match status" value="1"/>
</dbReference>
<dbReference type="AlphaFoldDB" id="A1WRP0"/>
<dbReference type="SMART" id="SM00866">
    <property type="entry name" value="UTRA"/>
    <property type="match status" value="1"/>
</dbReference>
<dbReference type="SMART" id="SM00345">
    <property type="entry name" value="HTH_GNTR"/>
    <property type="match status" value="1"/>
</dbReference>
<dbReference type="InterPro" id="IPR036390">
    <property type="entry name" value="WH_DNA-bd_sf"/>
</dbReference>
<dbReference type="OrthoDB" id="7363114at2"/>
<evidence type="ECO:0000256" key="3">
    <source>
        <dbReference type="ARBA" id="ARBA00023163"/>
    </source>
</evidence>
<dbReference type="PANTHER" id="PTHR44846">
    <property type="entry name" value="MANNOSYL-D-GLYCERATE TRANSPORT/METABOLISM SYSTEM REPRESSOR MNGR-RELATED"/>
    <property type="match status" value="1"/>
</dbReference>
<dbReference type="eggNOG" id="COG2188">
    <property type="taxonomic scope" value="Bacteria"/>
</dbReference>
<organism evidence="5 6">
    <name type="scientific">Verminephrobacter eiseniae (strain EF01-2)</name>
    <dbReference type="NCBI Taxonomy" id="391735"/>
    <lineage>
        <taxon>Bacteria</taxon>
        <taxon>Pseudomonadati</taxon>
        <taxon>Pseudomonadota</taxon>
        <taxon>Betaproteobacteria</taxon>
        <taxon>Burkholderiales</taxon>
        <taxon>Comamonadaceae</taxon>
        <taxon>Verminephrobacter</taxon>
    </lineage>
</organism>
<evidence type="ECO:0000256" key="2">
    <source>
        <dbReference type="ARBA" id="ARBA00023125"/>
    </source>
</evidence>
<name>A1WRP0_VEREI</name>
<evidence type="ECO:0000313" key="5">
    <source>
        <dbReference type="EMBL" id="ABM60297.1"/>
    </source>
</evidence>
<evidence type="ECO:0000259" key="4">
    <source>
        <dbReference type="PROSITE" id="PS50949"/>
    </source>
</evidence>
<dbReference type="HOGENOM" id="CLU_063236_3_2_4"/>
<dbReference type="PRINTS" id="PR00035">
    <property type="entry name" value="HTHGNTR"/>
</dbReference>
<dbReference type="GO" id="GO:0003677">
    <property type="term" value="F:DNA binding"/>
    <property type="evidence" value="ECO:0007669"/>
    <property type="project" value="UniProtKB-KW"/>
</dbReference>
<dbReference type="SUPFAM" id="SSF46785">
    <property type="entry name" value="Winged helix' DNA-binding domain"/>
    <property type="match status" value="1"/>
</dbReference>